<evidence type="ECO:0000313" key="2">
    <source>
        <dbReference type="EMBL" id="OGG27198.1"/>
    </source>
</evidence>
<gene>
    <name evidence="2" type="ORF">A2960_03220</name>
</gene>
<comment type="caution">
    <text evidence="2">The sequence shown here is derived from an EMBL/GenBank/DDBJ whole genome shotgun (WGS) entry which is preliminary data.</text>
</comment>
<name>A0A1F6ARB0_9BACT</name>
<dbReference type="SUPFAM" id="SSF51569">
    <property type="entry name" value="Aldolase"/>
    <property type="match status" value="1"/>
</dbReference>
<organism evidence="2 3">
    <name type="scientific">Candidatus Gottesmanbacteria bacterium RIFCSPLOWO2_01_FULL_39_12b</name>
    <dbReference type="NCBI Taxonomy" id="1798388"/>
    <lineage>
        <taxon>Bacteria</taxon>
        <taxon>Candidatus Gottesmaniibacteriota</taxon>
    </lineage>
</organism>
<dbReference type="GO" id="GO:0005975">
    <property type="term" value="P:carbohydrate metabolic process"/>
    <property type="evidence" value="ECO:0007669"/>
    <property type="project" value="InterPro"/>
</dbReference>
<protein>
    <recommendedName>
        <fullName evidence="4">Transaldolase</fullName>
    </recommendedName>
</protein>
<dbReference type="AlphaFoldDB" id="A0A1F6ARB0"/>
<dbReference type="Proteomes" id="UP000176609">
    <property type="component" value="Unassembled WGS sequence"/>
</dbReference>
<dbReference type="EMBL" id="MFJR01000006">
    <property type="protein sequence ID" value="OGG27198.1"/>
    <property type="molecule type" value="Genomic_DNA"/>
</dbReference>
<reference evidence="2 3" key="1">
    <citation type="journal article" date="2016" name="Nat. Commun.">
        <title>Thousands of microbial genomes shed light on interconnected biogeochemical processes in an aquifer system.</title>
        <authorList>
            <person name="Anantharaman K."/>
            <person name="Brown C.T."/>
            <person name="Hug L.A."/>
            <person name="Sharon I."/>
            <person name="Castelle C.J."/>
            <person name="Probst A.J."/>
            <person name="Thomas B.C."/>
            <person name="Singh A."/>
            <person name="Wilkins M.J."/>
            <person name="Karaoz U."/>
            <person name="Brodie E.L."/>
            <person name="Williams K.H."/>
            <person name="Hubbard S.S."/>
            <person name="Banfield J.F."/>
        </authorList>
    </citation>
    <scope>NUCLEOTIDE SEQUENCE [LARGE SCALE GENOMIC DNA]</scope>
</reference>
<keyword evidence="1" id="KW-0704">Schiff base</keyword>
<dbReference type="Gene3D" id="3.20.20.70">
    <property type="entry name" value="Aldolase class I"/>
    <property type="match status" value="1"/>
</dbReference>
<dbReference type="PANTHER" id="PTHR10683">
    <property type="entry name" value="TRANSALDOLASE"/>
    <property type="match status" value="1"/>
</dbReference>
<evidence type="ECO:0008006" key="4">
    <source>
        <dbReference type="Google" id="ProtNLM"/>
    </source>
</evidence>
<dbReference type="InterPro" id="IPR001585">
    <property type="entry name" value="TAL/FSA"/>
</dbReference>
<evidence type="ECO:0000256" key="1">
    <source>
        <dbReference type="ARBA" id="ARBA00023270"/>
    </source>
</evidence>
<evidence type="ECO:0000313" key="3">
    <source>
        <dbReference type="Proteomes" id="UP000176609"/>
    </source>
</evidence>
<accession>A0A1F6ARB0</accession>
<dbReference type="Pfam" id="PF00923">
    <property type="entry name" value="TAL_FSA"/>
    <property type="match status" value="1"/>
</dbReference>
<dbReference type="InterPro" id="IPR013785">
    <property type="entry name" value="Aldolase_TIM"/>
</dbReference>
<sequence length="260" mass="29514">MNPPFSRSIFIDSANFSEIQKWNATGVIDGVTTNQFIFLQDKIKSKDYHKTIKKICTEMHEKPVSVELNNSSLTEKEMIRESKELSELAENIIIKIPLIPDTVKSLKVIQALGQLNIAVNITLMMTFEQMVMAILASRTLPKTTFVSLLWGRSQEDYTKYHSRSDFMAKYPQVGTSTEINSHPRNIIRCAHDFINEGGYDNVKIIAGSIRTAAMAGEAFAAGTNIVTITPDKLTAMLFSKRTWETIQQFDEAWKELSRRR</sequence>
<proteinExistence type="predicted"/>